<dbReference type="InterPro" id="IPR006977">
    <property type="entry name" value="Yip1_dom"/>
</dbReference>
<evidence type="ECO:0000256" key="7">
    <source>
        <dbReference type="SAM" id="MobiDB-lite"/>
    </source>
</evidence>
<organism evidence="9 10">
    <name type="scientific">Ectocarpus siliculosus</name>
    <name type="common">Brown alga</name>
    <name type="synonym">Conferva siliculosa</name>
    <dbReference type="NCBI Taxonomy" id="2880"/>
    <lineage>
        <taxon>Eukaryota</taxon>
        <taxon>Sar</taxon>
        <taxon>Stramenopiles</taxon>
        <taxon>Ochrophyta</taxon>
        <taxon>PX clade</taxon>
        <taxon>Phaeophyceae</taxon>
        <taxon>Ectocarpales</taxon>
        <taxon>Ectocarpaceae</taxon>
        <taxon>Ectocarpus</taxon>
    </lineage>
</organism>
<comment type="similarity">
    <text evidence="2 6">Belongs to the YIP1 family.</text>
</comment>
<evidence type="ECO:0000256" key="6">
    <source>
        <dbReference type="RuleBase" id="RU361264"/>
    </source>
</evidence>
<dbReference type="PANTHER" id="PTHR12822">
    <property type="entry name" value="PROTEIN YIPF"/>
    <property type="match status" value="1"/>
</dbReference>
<gene>
    <name evidence="9" type="ORF">Esi_0203_0040</name>
</gene>
<evidence type="ECO:0000313" key="10">
    <source>
        <dbReference type="Proteomes" id="UP000002630"/>
    </source>
</evidence>
<dbReference type="OMA" id="VFRRCVA"/>
<feature type="transmembrane region" description="Helical" evidence="6">
    <location>
        <begin position="224"/>
        <end position="244"/>
    </location>
</feature>
<comment type="subcellular location">
    <subcellularLocation>
        <location evidence="6">Golgi apparatus membrane</location>
        <topology evidence="6">Multi-pass membrane protein</topology>
    </subcellularLocation>
    <subcellularLocation>
        <location evidence="1">Membrane</location>
        <topology evidence="1">Multi-pass membrane protein</topology>
    </subcellularLocation>
</comment>
<dbReference type="EMBL" id="FN649727">
    <property type="protein sequence ID" value="CBJ30603.1"/>
    <property type="molecule type" value="Genomic_DNA"/>
</dbReference>
<keyword evidence="5 6" id="KW-0472">Membrane</keyword>
<dbReference type="GO" id="GO:0000139">
    <property type="term" value="C:Golgi membrane"/>
    <property type="evidence" value="ECO:0007669"/>
    <property type="project" value="UniProtKB-SubCell"/>
</dbReference>
<feature type="transmembrane region" description="Helical" evidence="6">
    <location>
        <begin position="195"/>
        <end position="212"/>
    </location>
</feature>
<dbReference type="STRING" id="2880.D7FQK8"/>
<evidence type="ECO:0000256" key="3">
    <source>
        <dbReference type="ARBA" id="ARBA00022692"/>
    </source>
</evidence>
<evidence type="ECO:0000313" key="9">
    <source>
        <dbReference type="EMBL" id="CBJ30603.1"/>
    </source>
</evidence>
<dbReference type="PANTHER" id="PTHR12822:SF2">
    <property type="entry name" value="PROTEIN YIPF"/>
    <property type="match status" value="1"/>
</dbReference>
<reference evidence="9 10" key="1">
    <citation type="journal article" date="2010" name="Nature">
        <title>The Ectocarpus genome and the independent evolution of multicellularity in brown algae.</title>
        <authorList>
            <person name="Cock J.M."/>
            <person name="Sterck L."/>
            <person name="Rouze P."/>
            <person name="Scornet D."/>
            <person name="Allen A.E."/>
            <person name="Amoutzias G."/>
            <person name="Anthouard V."/>
            <person name="Artiguenave F."/>
            <person name="Aury J.M."/>
            <person name="Badger J.H."/>
            <person name="Beszteri B."/>
            <person name="Billiau K."/>
            <person name="Bonnet E."/>
            <person name="Bothwell J.H."/>
            <person name="Bowler C."/>
            <person name="Boyen C."/>
            <person name="Brownlee C."/>
            <person name="Carrano C.J."/>
            <person name="Charrier B."/>
            <person name="Cho G.Y."/>
            <person name="Coelho S.M."/>
            <person name="Collen J."/>
            <person name="Corre E."/>
            <person name="Da Silva C."/>
            <person name="Delage L."/>
            <person name="Delaroque N."/>
            <person name="Dittami S.M."/>
            <person name="Doulbeau S."/>
            <person name="Elias M."/>
            <person name="Farnham G."/>
            <person name="Gachon C.M."/>
            <person name="Gschloessl B."/>
            <person name="Heesch S."/>
            <person name="Jabbari K."/>
            <person name="Jubin C."/>
            <person name="Kawai H."/>
            <person name="Kimura K."/>
            <person name="Kloareg B."/>
            <person name="Kupper F.C."/>
            <person name="Lang D."/>
            <person name="Le Bail A."/>
            <person name="Leblanc C."/>
            <person name="Lerouge P."/>
            <person name="Lohr M."/>
            <person name="Lopez P.J."/>
            <person name="Martens C."/>
            <person name="Maumus F."/>
            <person name="Michel G."/>
            <person name="Miranda-Saavedra D."/>
            <person name="Morales J."/>
            <person name="Moreau H."/>
            <person name="Motomura T."/>
            <person name="Nagasato C."/>
            <person name="Napoli C.A."/>
            <person name="Nelson D.R."/>
            <person name="Nyvall-Collen P."/>
            <person name="Peters A.F."/>
            <person name="Pommier C."/>
            <person name="Potin P."/>
            <person name="Poulain J."/>
            <person name="Quesneville H."/>
            <person name="Read B."/>
            <person name="Rensing S.A."/>
            <person name="Ritter A."/>
            <person name="Rousvoal S."/>
            <person name="Samanta M."/>
            <person name="Samson G."/>
            <person name="Schroeder D.C."/>
            <person name="Segurens B."/>
            <person name="Strittmatter M."/>
            <person name="Tonon T."/>
            <person name="Tregear J.W."/>
            <person name="Valentin K."/>
            <person name="von Dassow P."/>
            <person name="Yamagishi T."/>
            <person name="Van de Peer Y."/>
            <person name="Wincker P."/>
        </authorList>
    </citation>
    <scope>NUCLEOTIDE SEQUENCE [LARGE SCALE GENOMIC DNA]</scope>
    <source>
        <strain evidence="10">Ec32 / CCAP1310/4</strain>
    </source>
</reference>
<protein>
    <recommendedName>
        <fullName evidence="6">Protein YIPF</fullName>
    </recommendedName>
</protein>
<dbReference type="Proteomes" id="UP000002630">
    <property type="component" value="Linkage Group LG02"/>
</dbReference>
<dbReference type="EMBL" id="FN648380">
    <property type="protein sequence ID" value="CBJ30603.1"/>
    <property type="molecule type" value="Genomic_DNA"/>
</dbReference>
<feature type="transmembrane region" description="Helical" evidence="6">
    <location>
        <begin position="97"/>
        <end position="117"/>
    </location>
</feature>
<dbReference type="InParanoid" id="D7FQK8"/>
<evidence type="ECO:0000256" key="4">
    <source>
        <dbReference type="ARBA" id="ARBA00022989"/>
    </source>
</evidence>
<feature type="compositionally biased region" description="Gly residues" evidence="7">
    <location>
        <begin position="27"/>
        <end position="38"/>
    </location>
</feature>
<evidence type="ECO:0000256" key="1">
    <source>
        <dbReference type="ARBA" id="ARBA00004141"/>
    </source>
</evidence>
<name>D7FQK8_ECTSI</name>
<dbReference type="eggNOG" id="KOG3114">
    <property type="taxonomic scope" value="Eukaryota"/>
</dbReference>
<dbReference type="InterPro" id="IPR039765">
    <property type="entry name" value="Yip5/YIPF1/YIPF2"/>
</dbReference>
<feature type="compositionally biased region" description="Basic and acidic residues" evidence="7">
    <location>
        <begin position="1"/>
        <end position="10"/>
    </location>
</feature>
<dbReference type="Pfam" id="PF04893">
    <property type="entry name" value="Yip1"/>
    <property type="match status" value="1"/>
</dbReference>
<evidence type="ECO:0000256" key="2">
    <source>
        <dbReference type="ARBA" id="ARBA00010596"/>
    </source>
</evidence>
<dbReference type="AlphaFoldDB" id="D7FQK8"/>
<evidence type="ECO:0000256" key="5">
    <source>
        <dbReference type="ARBA" id="ARBA00023136"/>
    </source>
</evidence>
<evidence type="ECO:0000259" key="8">
    <source>
        <dbReference type="Pfam" id="PF04893"/>
    </source>
</evidence>
<feature type="domain" description="Yip1" evidence="8">
    <location>
        <begin position="94"/>
        <end position="231"/>
    </location>
</feature>
<dbReference type="OrthoDB" id="10256463at2759"/>
<dbReference type="GO" id="GO:0031267">
    <property type="term" value="F:small GTPase binding"/>
    <property type="evidence" value="ECO:0007669"/>
    <property type="project" value="InterPro"/>
</dbReference>
<accession>D7FQK8</accession>
<proteinExistence type="inferred from homology"/>
<feature type="region of interest" description="Disordered" evidence="7">
    <location>
        <begin position="1"/>
        <end position="45"/>
    </location>
</feature>
<keyword evidence="10" id="KW-1185">Reference proteome</keyword>
<feature type="transmembrane region" description="Helical" evidence="6">
    <location>
        <begin position="167"/>
        <end position="189"/>
    </location>
</feature>
<keyword evidence="3 6" id="KW-0812">Transmembrane</keyword>
<keyword evidence="4 6" id="KW-1133">Transmembrane helix</keyword>
<dbReference type="GO" id="GO:0016192">
    <property type="term" value="P:vesicle-mediated transport"/>
    <property type="evidence" value="ECO:0007669"/>
    <property type="project" value="InterPro"/>
</dbReference>
<sequence length="245" mass="26510">MMATVERDPADWDPEDSQSGQNLLGKNRGGGKAEGGRGSPPPPGPKISMCGLLSLQYYQPYFDVDTSEVKTKLLQAIWPMRKTASFLGEGDSSKVDLYGPVWVPATLIFLLSVAVNARRAMTDDASLGEFDDVSTSAYSVLAYLAIGTGGLWAFFRTHGVPLSLAEALSVYGYSLTPFLAAAPLCLLSWPFRSCGLAAASLVAAIFVLRSSWPRLQEHMPEKSMVLLLTAVATYHVLWFLLLTVV</sequence>
<feature type="transmembrane region" description="Helical" evidence="6">
    <location>
        <begin position="137"/>
        <end position="155"/>
    </location>
</feature>